<proteinExistence type="predicted"/>
<dbReference type="Pfam" id="PF01494">
    <property type="entry name" value="FAD_binding_3"/>
    <property type="match status" value="1"/>
</dbReference>
<evidence type="ECO:0000313" key="2">
    <source>
        <dbReference type="EMBL" id="NYE71941.1"/>
    </source>
</evidence>
<dbReference type="GO" id="GO:0071949">
    <property type="term" value="F:FAD binding"/>
    <property type="evidence" value="ECO:0007669"/>
    <property type="project" value="InterPro"/>
</dbReference>
<dbReference type="InterPro" id="IPR036188">
    <property type="entry name" value="FAD/NAD-bd_sf"/>
</dbReference>
<dbReference type="PRINTS" id="PR00420">
    <property type="entry name" value="RNGMNOXGNASE"/>
</dbReference>
<protein>
    <submittedName>
        <fullName evidence="2">2-polyprenyl-6-methoxyphenol hydroxylase-like FAD-dependent oxidoreductase</fullName>
    </submittedName>
</protein>
<name>A0A7Y9LDH3_9ACTN</name>
<dbReference type="RefSeq" id="WP_179752434.1">
    <property type="nucleotide sequence ID" value="NZ_JACCBU010000001.1"/>
</dbReference>
<dbReference type="PANTHER" id="PTHR46865:SF8">
    <property type="entry name" value="POSSIBLE OXIDOREDUCTASE"/>
    <property type="match status" value="1"/>
</dbReference>
<keyword evidence="3" id="KW-1185">Reference proteome</keyword>
<dbReference type="EMBL" id="JACCBU010000001">
    <property type="protein sequence ID" value="NYE71941.1"/>
    <property type="molecule type" value="Genomic_DNA"/>
</dbReference>
<dbReference type="AlphaFoldDB" id="A0A7Y9LDH3"/>
<comment type="caution">
    <text evidence="2">The sequence shown here is derived from an EMBL/GenBank/DDBJ whole genome shotgun (WGS) entry which is preliminary data.</text>
</comment>
<evidence type="ECO:0000259" key="1">
    <source>
        <dbReference type="Pfam" id="PF01494"/>
    </source>
</evidence>
<evidence type="ECO:0000313" key="3">
    <source>
        <dbReference type="Proteomes" id="UP000569914"/>
    </source>
</evidence>
<gene>
    <name evidence="2" type="ORF">BKA15_003270</name>
</gene>
<feature type="domain" description="FAD-binding" evidence="1">
    <location>
        <begin position="20"/>
        <end position="354"/>
    </location>
</feature>
<sequence>MFRTISLQQQDEQQGSGPRVLIVGAGIAGVTVAQLLRRAGLRPVLVERGHDRGHPGYMLALMPMVDPALDELGVRNAYRAASVPLSRYGLYGHTGRRLRVDSMSAILDRYGDYRGISRGDLLEVLTRDGCDVTPGTTVTALAEAPDTVRVTLSSPDGPADLDFDLVIVCDGLHSTTRDLIRPRLAVQTVDTHWAGWVAWAPSDQEPDLGEELWGAGFFLGVYPVAGRYGAILGGPVDDLRAGPVAFADSVRRRLREVSPRTDRVLNAIATDASPYYWPLTDCRAERWTTGRIVLLGDAGAGFLPTAGIGAGMAMESAWVLGRMIIDGRELAVPDLLTRYEIAQRPRVEAAQDNSRTLARMMFRRSRLLAVVRDTAARMLSVQAVLKPIQGLLATAPDPGRALRENSSATVRGR</sequence>
<dbReference type="PANTHER" id="PTHR46865">
    <property type="entry name" value="OXIDOREDUCTASE-RELATED"/>
    <property type="match status" value="1"/>
</dbReference>
<dbReference type="Proteomes" id="UP000569914">
    <property type="component" value="Unassembled WGS sequence"/>
</dbReference>
<accession>A0A7Y9LDH3</accession>
<dbReference type="Gene3D" id="3.50.50.60">
    <property type="entry name" value="FAD/NAD(P)-binding domain"/>
    <property type="match status" value="1"/>
</dbReference>
<reference evidence="2 3" key="1">
    <citation type="submission" date="2020-07" db="EMBL/GenBank/DDBJ databases">
        <title>Sequencing the genomes of 1000 actinobacteria strains.</title>
        <authorList>
            <person name="Klenk H.-P."/>
        </authorList>
    </citation>
    <scope>NUCLEOTIDE SEQUENCE [LARGE SCALE GENOMIC DNA]</scope>
    <source>
        <strain evidence="2 3">DSM 22083</strain>
    </source>
</reference>
<organism evidence="2 3">
    <name type="scientific">Microlunatus parietis</name>
    <dbReference type="NCBI Taxonomy" id="682979"/>
    <lineage>
        <taxon>Bacteria</taxon>
        <taxon>Bacillati</taxon>
        <taxon>Actinomycetota</taxon>
        <taxon>Actinomycetes</taxon>
        <taxon>Propionibacteriales</taxon>
        <taxon>Propionibacteriaceae</taxon>
        <taxon>Microlunatus</taxon>
    </lineage>
</organism>
<dbReference type="InterPro" id="IPR002938">
    <property type="entry name" value="FAD-bd"/>
</dbReference>
<dbReference type="SUPFAM" id="SSF51905">
    <property type="entry name" value="FAD/NAD(P)-binding domain"/>
    <property type="match status" value="1"/>
</dbReference>
<dbReference type="InterPro" id="IPR051704">
    <property type="entry name" value="FAD_aromatic-hydroxylase"/>
</dbReference>